<keyword evidence="3" id="KW-1185">Reference proteome</keyword>
<proteinExistence type="predicted"/>
<comment type="caution">
    <text evidence="2">The sequence shown here is derived from an EMBL/GenBank/DDBJ whole genome shotgun (WGS) entry which is preliminary data.</text>
</comment>
<evidence type="ECO:0000313" key="2">
    <source>
        <dbReference type="EMBL" id="MBP2708596.1"/>
    </source>
</evidence>
<feature type="signal peptide" evidence="1">
    <location>
        <begin position="1"/>
        <end position="27"/>
    </location>
</feature>
<name>A0A941ALY5_9ACTN</name>
<dbReference type="AlphaFoldDB" id="A0A941ALY5"/>
<dbReference type="Proteomes" id="UP000674234">
    <property type="component" value="Unassembled WGS sequence"/>
</dbReference>
<dbReference type="RefSeq" id="WP_210159855.1">
    <property type="nucleotide sequence ID" value="NZ_JAFCNB010000038.1"/>
</dbReference>
<protein>
    <submittedName>
        <fullName evidence="2">Uncharacterized protein</fullName>
    </submittedName>
</protein>
<keyword evidence="1" id="KW-0732">Signal</keyword>
<feature type="chain" id="PRO_5036798421" evidence="1">
    <location>
        <begin position="28"/>
        <end position="92"/>
    </location>
</feature>
<accession>A0A941ALY5</accession>
<sequence>MRNRVKACVIAGAVAVVCTIAVPAAQAADARLCQTSTFYTWSGPIYQAFNFKGRTRTYIGSTLRGIYSWQEVDYYMSTPIGQRDFTQTCPNY</sequence>
<evidence type="ECO:0000256" key="1">
    <source>
        <dbReference type="SAM" id="SignalP"/>
    </source>
</evidence>
<reference evidence="2" key="1">
    <citation type="submission" date="2021-02" db="EMBL/GenBank/DDBJ databases">
        <title>Draft genome sequence of Microbispora sp. RL4-1S isolated from rice leaves in Thailand.</title>
        <authorList>
            <person name="Muangham S."/>
            <person name="Duangmal K."/>
        </authorList>
    </citation>
    <scope>NUCLEOTIDE SEQUENCE</scope>
    <source>
        <strain evidence="2">RL4-1S</strain>
    </source>
</reference>
<evidence type="ECO:0000313" key="3">
    <source>
        <dbReference type="Proteomes" id="UP000674234"/>
    </source>
</evidence>
<organism evidence="2 3">
    <name type="scientific">Microbispora oryzae</name>
    <dbReference type="NCBI Taxonomy" id="2806554"/>
    <lineage>
        <taxon>Bacteria</taxon>
        <taxon>Bacillati</taxon>
        <taxon>Actinomycetota</taxon>
        <taxon>Actinomycetes</taxon>
        <taxon>Streptosporangiales</taxon>
        <taxon>Streptosporangiaceae</taxon>
        <taxon>Microbispora</taxon>
    </lineage>
</organism>
<dbReference type="EMBL" id="JAFCNB010000038">
    <property type="protein sequence ID" value="MBP2708596.1"/>
    <property type="molecule type" value="Genomic_DNA"/>
</dbReference>
<gene>
    <name evidence="2" type="ORF">JOL79_32980</name>
</gene>